<proteinExistence type="predicted"/>
<keyword evidence="4" id="KW-1185">Reference proteome</keyword>
<dbReference type="PANTHER" id="PTHR34406:SF1">
    <property type="entry name" value="PROTEIN YCEI"/>
    <property type="match status" value="1"/>
</dbReference>
<protein>
    <submittedName>
        <fullName evidence="3">Polyisoprenoid-binding protein</fullName>
    </submittedName>
</protein>
<comment type="caution">
    <text evidence="3">The sequence shown here is derived from an EMBL/GenBank/DDBJ whole genome shotgun (WGS) entry which is preliminary data.</text>
</comment>
<evidence type="ECO:0000313" key="4">
    <source>
        <dbReference type="Proteomes" id="UP000256599"/>
    </source>
</evidence>
<dbReference type="InterPro" id="IPR036761">
    <property type="entry name" value="TTHA0802/YceI-like_sf"/>
</dbReference>
<name>A0A3D8I2S6_9HELI</name>
<feature type="chain" id="PRO_5017669879" evidence="1">
    <location>
        <begin position="21"/>
        <end position="182"/>
    </location>
</feature>
<dbReference type="PANTHER" id="PTHR34406">
    <property type="entry name" value="PROTEIN YCEI"/>
    <property type="match status" value="1"/>
</dbReference>
<dbReference type="AlphaFoldDB" id="A0A3D8I2S6"/>
<evidence type="ECO:0000259" key="2">
    <source>
        <dbReference type="SMART" id="SM00867"/>
    </source>
</evidence>
<dbReference type="Proteomes" id="UP000256599">
    <property type="component" value="Unassembled WGS sequence"/>
</dbReference>
<feature type="domain" description="Lipid/polyisoprenoid-binding YceI-like" evidence="2">
    <location>
        <begin position="21"/>
        <end position="180"/>
    </location>
</feature>
<dbReference type="InterPro" id="IPR007372">
    <property type="entry name" value="Lipid/polyisoprenoid-bd_YceI"/>
</dbReference>
<sequence length="182" mass="19617">MKKTAIMVVGLFCGSWLMGANYVVDASHSSVEFSVKHLSVSNVKGSFGDFSGSFELDGKVIKALQGEAKVASINTNSDGRDKHLNQSDFFDVKKFPKATLSLIKHDGDKLEANVTMKGITKKVDFKVSLNGPIKHPKTGKDIVALSLEGKLNRKDFGIGADTGNAMISDNVDIKIELEAAEQ</sequence>
<dbReference type="Pfam" id="PF04264">
    <property type="entry name" value="YceI"/>
    <property type="match status" value="1"/>
</dbReference>
<dbReference type="OrthoDB" id="9811006at2"/>
<dbReference type="RefSeq" id="WP_104699620.1">
    <property type="nucleotide sequence ID" value="NZ_FZPP01000010.1"/>
</dbReference>
<dbReference type="SMART" id="SM00867">
    <property type="entry name" value="YceI"/>
    <property type="match status" value="1"/>
</dbReference>
<dbReference type="Gene3D" id="2.40.128.110">
    <property type="entry name" value="Lipid/polyisoprenoid-binding, YceI-like"/>
    <property type="match status" value="1"/>
</dbReference>
<feature type="signal peptide" evidence="1">
    <location>
        <begin position="1"/>
        <end position="20"/>
    </location>
</feature>
<reference evidence="3 4" key="1">
    <citation type="submission" date="2018-04" db="EMBL/GenBank/DDBJ databases">
        <title>Novel Campyloabacter and Helicobacter Species and Strains.</title>
        <authorList>
            <person name="Mannion A.J."/>
            <person name="Shen Z."/>
            <person name="Fox J.G."/>
        </authorList>
    </citation>
    <scope>NUCLEOTIDE SEQUENCE [LARGE SCALE GENOMIC DNA]</scope>
    <source>
        <strain evidence="3 4">MIT 98-6070</strain>
    </source>
</reference>
<dbReference type="SUPFAM" id="SSF101874">
    <property type="entry name" value="YceI-like"/>
    <property type="match status" value="1"/>
</dbReference>
<organism evidence="3 4">
    <name type="scientific">Helicobacter marmotae</name>
    <dbReference type="NCBI Taxonomy" id="152490"/>
    <lineage>
        <taxon>Bacteria</taxon>
        <taxon>Pseudomonadati</taxon>
        <taxon>Campylobacterota</taxon>
        <taxon>Epsilonproteobacteria</taxon>
        <taxon>Campylobacterales</taxon>
        <taxon>Helicobacteraceae</taxon>
        <taxon>Helicobacter</taxon>
    </lineage>
</organism>
<evidence type="ECO:0000313" key="3">
    <source>
        <dbReference type="EMBL" id="RDU59429.1"/>
    </source>
</evidence>
<keyword evidence="1" id="KW-0732">Signal</keyword>
<accession>A0A3D8I2S6</accession>
<dbReference type="EMBL" id="NXLR01000012">
    <property type="protein sequence ID" value="RDU59429.1"/>
    <property type="molecule type" value="Genomic_DNA"/>
</dbReference>
<evidence type="ECO:0000256" key="1">
    <source>
        <dbReference type="SAM" id="SignalP"/>
    </source>
</evidence>
<gene>
    <name evidence="3" type="ORF">CQA63_06635</name>
</gene>